<sequence length="130" mass="15151">MTQETTIDVPKAYWWTQNKRGDWRAKYRRTSVVKRRAYLTYRSLINSGKLKPPTKWPVHVTAIIHPLTHGRFDPENAAPMVKAILDAITQADFWPDDNARYVVGPDYRLGEPSTEKGVYHITIRIEEEEL</sequence>
<dbReference type="Gene3D" id="3.30.1330.70">
    <property type="entry name" value="Holliday junction resolvase RusA"/>
    <property type="match status" value="1"/>
</dbReference>
<name>A0A087DKJ1_BIFAD</name>
<reference evidence="1 2" key="1">
    <citation type="submission" date="2014-03" db="EMBL/GenBank/DDBJ databases">
        <title>Genomics of Bifidobacteria.</title>
        <authorList>
            <person name="Ventura M."/>
            <person name="Milani C."/>
            <person name="Lugli G.A."/>
        </authorList>
    </citation>
    <scope>NUCLEOTIDE SEQUENCE [LARGE SCALE GENOMIC DNA]</scope>
    <source>
        <strain evidence="2">JCM 15918</strain>
    </source>
</reference>
<evidence type="ECO:0000313" key="2">
    <source>
        <dbReference type="Proteomes" id="UP000029091"/>
    </source>
</evidence>
<accession>A0A087DKJ1</accession>
<dbReference type="AlphaFoldDB" id="A0A087DKJ1"/>
<dbReference type="SUPFAM" id="SSF103084">
    <property type="entry name" value="Holliday junction resolvase RusA"/>
    <property type="match status" value="1"/>
</dbReference>
<dbReference type="GO" id="GO:0000287">
    <property type="term" value="F:magnesium ion binding"/>
    <property type="evidence" value="ECO:0007669"/>
    <property type="project" value="InterPro"/>
</dbReference>
<organism evidence="1 2">
    <name type="scientific">Bifidobacterium adolescentis JCM 15918</name>
    <dbReference type="NCBI Taxonomy" id="1437612"/>
    <lineage>
        <taxon>Bacteria</taxon>
        <taxon>Bacillati</taxon>
        <taxon>Actinomycetota</taxon>
        <taxon>Actinomycetes</taxon>
        <taxon>Bifidobacteriales</taxon>
        <taxon>Bifidobacteriaceae</taxon>
        <taxon>Bifidobacterium</taxon>
    </lineage>
</organism>
<gene>
    <name evidence="1" type="ORF">BSTER_1753</name>
</gene>
<protein>
    <submittedName>
        <fullName evidence="1">Gp53 family protein</fullName>
    </submittedName>
</protein>
<comment type="caution">
    <text evidence="1">The sequence shown here is derived from an EMBL/GenBank/DDBJ whole genome shotgun (WGS) entry which is preliminary data.</text>
</comment>
<dbReference type="GO" id="GO:0006281">
    <property type="term" value="P:DNA repair"/>
    <property type="evidence" value="ECO:0007669"/>
    <property type="project" value="InterPro"/>
</dbReference>
<dbReference type="RefSeq" id="WP_033500101.1">
    <property type="nucleotide sequence ID" value="NZ_JDUX01000010.1"/>
</dbReference>
<dbReference type="EMBL" id="JGZQ01000009">
    <property type="protein sequence ID" value="KFI96041.1"/>
    <property type="molecule type" value="Genomic_DNA"/>
</dbReference>
<evidence type="ECO:0000313" key="1">
    <source>
        <dbReference type="EMBL" id="KFI96041.1"/>
    </source>
</evidence>
<dbReference type="Proteomes" id="UP000029091">
    <property type="component" value="Unassembled WGS sequence"/>
</dbReference>
<proteinExistence type="predicted"/>
<dbReference type="InterPro" id="IPR036614">
    <property type="entry name" value="RusA-like_sf"/>
</dbReference>
<dbReference type="GO" id="GO:0006310">
    <property type="term" value="P:DNA recombination"/>
    <property type="evidence" value="ECO:0007669"/>
    <property type="project" value="InterPro"/>
</dbReference>